<evidence type="ECO:0000313" key="5">
    <source>
        <dbReference type="Proteomes" id="UP000186601"/>
    </source>
</evidence>
<keyword evidence="1" id="KW-0378">Hydrolase</keyword>
<sequence>MFAHKLSALAALVPAVLAAQAPAFAPAAVVPTAASNNYTGVSNGTLSNSPVVSGKAFDRFIQIWLENTDYDDAANTSAFMALKEQGILLSNYYAVTHPSEPNYAAVVGGDFWAMGDDNYYQIPSNISTVVDLLEAKNISWAAYMENLPTDGYQGFNYTSANYLNSSAPPYTFYVRKHNPTILYDSVTTVPSRLARHRNFNDFAADVNASAIPQWSFITPNMEDDGHDSSIDFASDWLQFWLTPLLTDPNFNDDKTLIVLTFDENDSYNINNRVYTLLLGNAVPTNLHNTTDPTFYTHFSALSTVQANWALGSLGRQDTNKTVSNVFAFVANATGYQNLDVAEADIPLTNLTGVYNGPLNPNQYVPFLAPNMSAVGAGGGPVFVASNLDQSLTTANAPAPVNLTALNETVPSEVTTTASAPGPSGSGSGSGSGAVHVSAMGTASAIAFAGVLAALCMTL</sequence>
<feature type="signal peptide" evidence="3">
    <location>
        <begin position="1"/>
        <end position="18"/>
    </location>
</feature>
<feature type="region of interest" description="Disordered" evidence="2">
    <location>
        <begin position="412"/>
        <end position="432"/>
    </location>
</feature>
<evidence type="ECO:0000313" key="4">
    <source>
        <dbReference type="EMBL" id="PSR73269.1"/>
    </source>
</evidence>
<comment type="caution">
    <text evidence="4">The sequence shown here is derived from an EMBL/GenBank/DDBJ whole genome shotgun (WGS) entry which is preliminary data.</text>
</comment>
<proteinExistence type="predicted"/>
<accession>A0A2R6NLR7</accession>
<evidence type="ECO:0000256" key="2">
    <source>
        <dbReference type="SAM" id="MobiDB-lite"/>
    </source>
</evidence>
<protein>
    <recommendedName>
        <fullName evidence="6">Acid phosphatase</fullName>
    </recommendedName>
</protein>
<dbReference type="Gene3D" id="3.40.720.10">
    <property type="entry name" value="Alkaline Phosphatase, subunit A"/>
    <property type="match status" value="1"/>
</dbReference>
<evidence type="ECO:0000256" key="1">
    <source>
        <dbReference type="ARBA" id="ARBA00022801"/>
    </source>
</evidence>
<gene>
    <name evidence="4" type="ORF">PHLCEN_2v10884</name>
</gene>
<dbReference type="STRING" id="98765.A0A2R6NLR7"/>
<evidence type="ECO:0000256" key="3">
    <source>
        <dbReference type="SAM" id="SignalP"/>
    </source>
</evidence>
<organism evidence="4 5">
    <name type="scientific">Hermanssonia centrifuga</name>
    <dbReference type="NCBI Taxonomy" id="98765"/>
    <lineage>
        <taxon>Eukaryota</taxon>
        <taxon>Fungi</taxon>
        <taxon>Dikarya</taxon>
        <taxon>Basidiomycota</taxon>
        <taxon>Agaricomycotina</taxon>
        <taxon>Agaricomycetes</taxon>
        <taxon>Polyporales</taxon>
        <taxon>Meruliaceae</taxon>
        <taxon>Hermanssonia</taxon>
    </lineage>
</organism>
<dbReference type="InterPro" id="IPR017850">
    <property type="entry name" value="Alkaline_phosphatase_core_sf"/>
</dbReference>
<dbReference type="PANTHER" id="PTHR31956">
    <property type="entry name" value="NON-SPECIFIC PHOSPHOLIPASE C4-RELATED"/>
    <property type="match status" value="1"/>
</dbReference>
<dbReference type="Pfam" id="PF04185">
    <property type="entry name" value="Phosphoesterase"/>
    <property type="match status" value="1"/>
</dbReference>
<keyword evidence="5" id="KW-1185">Reference proteome</keyword>
<dbReference type="GO" id="GO:0016788">
    <property type="term" value="F:hydrolase activity, acting on ester bonds"/>
    <property type="evidence" value="ECO:0007669"/>
    <property type="project" value="InterPro"/>
</dbReference>
<dbReference type="EMBL" id="MLYV02001094">
    <property type="protein sequence ID" value="PSR73269.1"/>
    <property type="molecule type" value="Genomic_DNA"/>
</dbReference>
<dbReference type="InterPro" id="IPR007312">
    <property type="entry name" value="Phosphoesterase"/>
</dbReference>
<reference evidence="4 5" key="1">
    <citation type="submission" date="2018-02" db="EMBL/GenBank/DDBJ databases">
        <title>Genome sequence of the basidiomycete white-rot fungus Phlebia centrifuga.</title>
        <authorList>
            <person name="Granchi Z."/>
            <person name="Peng M."/>
            <person name="de Vries R.P."/>
            <person name="Hilden K."/>
            <person name="Makela M.R."/>
            <person name="Grigoriev I."/>
            <person name="Riley R."/>
        </authorList>
    </citation>
    <scope>NUCLEOTIDE SEQUENCE [LARGE SCALE GENOMIC DNA]</scope>
    <source>
        <strain evidence="4 5">FBCC195</strain>
    </source>
</reference>
<dbReference type="GO" id="GO:0009395">
    <property type="term" value="P:phospholipid catabolic process"/>
    <property type="evidence" value="ECO:0007669"/>
    <property type="project" value="TreeGrafter"/>
</dbReference>
<dbReference type="PANTHER" id="PTHR31956:SF8">
    <property type="entry name" value="ACID PHOSPHATASE PHOA (AFU_ORTHOLOGUE AFUA_1G03570)"/>
    <property type="match status" value="1"/>
</dbReference>
<feature type="chain" id="PRO_5015329378" description="Acid phosphatase" evidence="3">
    <location>
        <begin position="19"/>
        <end position="458"/>
    </location>
</feature>
<evidence type="ECO:0008006" key="6">
    <source>
        <dbReference type="Google" id="ProtNLM"/>
    </source>
</evidence>
<dbReference type="Proteomes" id="UP000186601">
    <property type="component" value="Unassembled WGS sequence"/>
</dbReference>
<dbReference type="AlphaFoldDB" id="A0A2R6NLR7"/>
<name>A0A2R6NLR7_9APHY</name>
<dbReference type="OrthoDB" id="5135119at2759"/>
<keyword evidence="3" id="KW-0732">Signal</keyword>